<sequence>MSSQPGMDEFSSMTLYSFNAGPYPARVSIVIEELNLGDRINYIFVDLLKGEHKTPAFKAMNYSGTLPVLRLQDDTCISECVVITQLLDGLRGGGQLTGKTLKEQAVIHMTTRRIEHEILNPANTYFHIATPGLGPAIEKYQNKEHGQHELERALLGICHFNDILADREYIAADFFSMADICFIAALMVFQIWEQDASEGYPHVIAWHKRMLERPSVQTAYQLFTDARSKRRATQSYGK</sequence>
<evidence type="ECO:0000259" key="2">
    <source>
        <dbReference type="PROSITE" id="PS50404"/>
    </source>
</evidence>
<organism evidence="4 5">
    <name type="scientific">Protomyces lactucae-debilis</name>
    <dbReference type="NCBI Taxonomy" id="2754530"/>
    <lineage>
        <taxon>Eukaryota</taxon>
        <taxon>Fungi</taxon>
        <taxon>Dikarya</taxon>
        <taxon>Ascomycota</taxon>
        <taxon>Taphrinomycotina</taxon>
        <taxon>Taphrinomycetes</taxon>
        <taxon>Taphrinales</taxon>
        <taxon>Protomycetaceae</taxon>
        <taxon>Protomyces</taxon>
    </lineage>
</organism>
<dbReference type="InterPro" id="IPR040079">
    <property type="entry name" value="Glutathione_S-Trfase"/>
</dbReference>
<dbReference type="EMBL" id="MCFI01000022">
    <property type="protein sequence ID" value="ORY76588.1"/>
    <property type="molecule type" value="Genomic_DNA"/>
</dbReference>
<dbReference type="Pfam" id="PF13409">
    <property type="entry name" value="GST_N_2"/>
    <property type="match status" value="1"/>
</dbReference>
<dbReference type="GO" id="GO:0004364">
    <property type="term" value="F:glutathione transferase activity"/>
    <property type="evidence" value="ECO:0007669"/>
    <property type="project" value="TreeGrafter"/>
</dbReference>
<evidence type="ECO:0000313" key="4">
    <source>
        <dbReference type="EMBL" id="ORY76588.1"/>
    </source>
</evidence>
<dbReference type="InterPro" id="IPR004045">
    <property type="entry name" value="Glutathione_S-Trfase_N"/>
</dbReference>
<dbReference type="PANTHER" id="PTHR43969">
    <property type="entry name" value="GLUTATHIONE S TRANSFERASE D10, ISOFORM A-RELATED"/>
    <property type="match status" value="1"/>
</dbReference>
<dbReference type="Gene3D" id="1.20.1050.10">
    <property type="match status" value="1"/>
</dbReference>
<keyword evidence="5" id="KW-1185">Reference proteome</keyword>
<feature type="domain" description="GST C-terminal" evidence="3">
    <location>
        <begin position="100"/>
        <end position="235"/>
    </location>
</feature>
<reference evidence="4 5" key="1">
    <citation type="submission" date="2016-07" db="EMBL/GenBank/DDBJ databases">
        <title>Pervasive Adenine N6-methylation of Active Genes in Fungi.</title>
        <authorList>
            <consortium name="DOE Joint Genome Institute"/>
            <person name="Mondo S.J."/>
            <person name="Dannebaum R.O."/>
            <person name="Kuo R.C."/>
            <person name="Labutti K."/>
            <person name="Haridas S."/>
            <person name="Kuo A."/>
            <person name="Salamov A."/>
            <person name="Ahrendt S.R."/>
            <person name="Lipzen A."/>
            <person name="Sullivan W."/>
            <person name="Andreopoulos W.B."/>
            <person name="Clum A."/>
            <person name="Lindquist E."/>
            <person name="Daum C."/>
            <person name="Ramamoorthy G.K."/>
            <person name="Gryganskyi A."/>
            <person name="Culley D."/>
            <person name="Magnuson J.K."/>
            <person name="James T.Y."/>
            <person name="O'Malley M.A."/>
            <person name="Stajich J.E."/>
            <person name="Spatafora J.W."/>
            <person name="Visel A."/>
            <person name="Grigoriev I.V."/>
        </authorList>
    </citation>
    <scope>NUCLEOTIDE SEQUENCE [LARGE SCALE GENOMIC DNA]</scope>
    <source>
        <strain evidence="4 5">12-1054</strain>
    </source>
</reference>
<protein>
    <submittedName>
        <fullName evidence="4">Glutathione S-transferase</fullName>
    </submittedName>
</protein>
<dbReference type="SUPFAM" id="SSF52833">
    <property type="entry name" value="Thioredoxin-like"/>
    <property type="match status" value="1"/>
</dbReference>
<dbReference type="GO" id="GO:0006749">
    <property type="term" value="P:glutathione metabolic process"/>
    <property type="evidence" value="ECO:0007669"/>
    <property type="project" value="TreeGrafter"/>
</dbReference>
<dbReference type="SFLD" id="SFLDS00019">
    <property type="entry name" value="Glutathione_Transferase_(cytos"/>
    <property type="match status" value="1"/>
</dbReference>
<dbReference type="SFLD" id="SFLDG00358">
    <property type="entry name" value="Main_(cytGST)"/>
    <property type="match status" value="1"/>
</dbReference>
<evidence type="ECO:0000313" key="5">
    <source>
        <dbReference type="Proteomes" id="UP000193685"/>
    </source>
</evidence>
<gene>
    <name evidence="4" type="ORF">BCR37DRAFT_383145</name>
</gene>
<dbReference type="PANTHER" id="PTHR43969:SF9">
    <property type="entry name" value="GLUTATHIONE S TRANSFERASE D10, ISOFORM A-RELATED"/>
    <property type="match status" value="1"/>
</dbReference>
<keyword evidence="4" id="KW-0808">Transferase</keyword>
<comment type="caution">
    <text evidence="4">The sequence shown here is derived from an EMBL/GenBank/DDBJ whole genome shotgun (WGS) entry which is preliminary data.</text>
</comment>
<comment type="subunit">
    <text evidence="1">Homodimer.</text>
</comment>
<dbReference type="RefSeq" id="XP_040722668.1">
    <property type="nucleotide sequence ID" value="XM_040870011.1"/>
</dbReference>
<evidence type="ECO:0000256" key="1">
    <source>
        <dbReference type="ARBA" id="ARBA00011738"/>
    </source>
</evidence>
<dbReference type="GeneID" id="63786610"/>
<dbReference type="SUPFAM" id="SSF47616">
    <property type="entry name" value="GST C-terminal domain-like"/>
    <property type="match status" value="1"/>
</dbReference>
<proteinExistence type="predicted"/>
<dbReference type="InterPro" id="IPR004046">
    <property type="entry name" value="GST_C"/>
</dbReference>
<dbReference type="AlphaFoldDB" id="A0A1Y2EYC5"/>
<dbReference type="Gene3D" id="3.40.30.10">
    <property type="entry name" value="Glutaredoxin"/>
    <property type="match status" value="1"/>
</dbReference>
<evidence type="ECO:0000259" key="3">
    <source>
        <dbReference type="PROSITE" id="PS50405"/>
    </source>
</evidence>
<dbReference type="InterPro" id="IPR010987">
    <property type="entry name" value="Glutathione-S-Trfase_C-like"/>
</dbReference>
<dbReference type="Proteomes" id="UP000193685">
    <property type="component" value="Unassembled WGS sequence"/>
</dbReference>
<dbReference type="PROSITE" id="PS50405">
    <property type="entry name" value="GST_CTER"/>
    <property type="match status" value="1"/>
</dbReference>
<dbReference type="PROSITE" id="PS50404">
    <property type="entry name" value="GST_NTER"/>
    <property type="match status" value="1"/>
</dbReference>
<dbReference type="InterPro" id="IPR036249">
    <property type="entry name" value="Thioredoxin-like_sf"/>
</dbReference>
<dbReference type="InterPro" id="IPR036282">
    <property type="entry name" value="Glutathione-S-Trfase_C_sf"/>
</dbReference>
<accession>A0A1Y2EYC5</accession>
<dbReference type="Pfam" id="PF00043">
    <property type="entry name" value="GST_C"/>
    <property type="match status" value="1"/>
</dbReference>
<dbReference type="STRING" id="56484.A0A1Y2EYC5"/>
<name>A0A1Y2EYC5_PROLT</name>
<dbReference type="OrthoDB" id="249703at2759"/>
<feature type="domain" description="GST N-terminal" evidence="2">
    <location>
        <begin position="11"/>
        <end position="95"/>
    </location>
</feature>